<reference evidence="3" key="1">
    <citation type="submission" date="2020-04" db="EMBL/GenBank/DDBJ databases">
        <title>Deep metagenomics examines the oral microbiome during advanced dental caries in children, revealing novel taxa and co-occurrences with host molecules.</title>
        <authorList>
            <person name="Baker J.L."/>
            <person name="Morton J.T."/>
            <person name="Dinis M."/>
            <person name="Alvarez R."/>
            <person name="Tran N.C."/>
            <person name="Knight R."/>
            <person name="Edlund A."/>
        </authorList>
    </citation>
    <scope>NUCLEOTIDE SEQUENCE</scope>
    <source>
        <strain evidence="3">JCVI_29_bin.11</strain>
    </source>
</reference>
<name>A0A930L4K8_9MICC</name>
<evidence type="ECO:0000256" key="2">
    <source>
        <dbReference type="SAM" id="SignalP"/>
    </source>
</evidence>
<organism evidence="3 4">
    <name type="scientific">Rothia mucilaginosa</name>
    <dbReference type="NCBI Taxonomy" id="43675"/>
    <lineage>
        <taxon>Bacteria</taxon>
        <taxon>Bacillati</taxon>
        <taxon>Actinomycetota</taxon>
        <taxon>Actinomycetes</taxon>
        <taxon>Micrococcales</taxon>
        <taxon>Micrococcaceae</taxon>
        <taxon>Rothia</taxon>
    </lineage>
</organism>
<dbReference type="AlphaFoldDB" id="A0A930L4K8"/>
<dbReference type="Proteomes" id="UP000713964">
    <property type="component" value="Unassembled WGS sequence"/>
</dbReference>
<accession>A0A930L4K8</accession>
<protein>
    <submittedName>
        <fullName evidence="3">Transcriptional initiation protein Tat</fullName>
    </submittedName>
</protein>
<feature type="signal peptide" evidence="2">
    <location>
        <begin position="1"/>
        <end position="36"/>
    </location>
</feature>
<sequence>MTHHNTASRISRRRLVQGAAWSAPVILASATVPTWAASGEPTCSPALTLKPTATGYDDKAGAYTEWLVPEGVGRVRFDLVGGAGGAATSFTPQYLTDVTNAALAGGGAGAQLSGVLAVKSGDILRVWAGNGGVGSAAGAQPALGGEGYAAGGDSTGSSKATGSAQVVGTDSGYVYGASGGGSSAVELVRDGAVTIVAVAGAGGGGAQLGTLTTHQGVFDTQPKDQLNPALRVAPDGRDASTTAGGSAGGDLGTDNTGQGGMLMASPYQEFKPLDEDDKTLDMRFMVTGGTAGRSGVAGTLGEALVGVLDENNELKLMPMSDPWFETYDFPRYYMYEGDSVVGGEKGTGGADATGSYRGKGGSGALLSRTHGKLSLTSVASGGGAGYGGGGAGLNIWTIGAYRESVFGRQVQFENEGNIYSLSSLSSGGGAGGSYINHEVVSDFALATAKNANPTAGVRSPGSAALYSCTENATLNTPITEGAL</sequence>
<evidence type="ECO:0000313" key="3">
    <source>
        <dbReference type="EMBL" id="MBF1658794.1"/>
    </source>
</evidence>
<dbReference type="InterPro" id="IPR006311">
    <property type="entry name" value="TAT_signal"/>
</dbReference>
<comment type="caution">
    <text evidence="3">The sequence shown here is derived from an EMBL/GenBank/DDBJ whole genome shotgun (WGS) entry which is preliminary data.</text>
</comment>
<evidence type="ECO:0000313" key="4">
    <source>
        <dbReference type="Proteomes" id="UP000713964"/>
    </source>
</evidence>
<proteinExistence type="predicted"/>
<feature type="chain" id="PRO_5038124938" evidence="2">
    <location>
        <begin position="37"/>
        <end position="483"/>
    </location>
</feature>
<dbReference type="EMBL" id="JABZXL010000005">
    <property type="protein sequence ID" value="MBF1658794.1"/>
    <property type="molecule type" value="Genomic_DNA"/>
</dbReference>
<dbReference type="PROSITE" id="PS51318">
    <property type="entry name" value="TAT"/>
    <property type="match status" value="1"/>
</dbReference>
<gene>
    <name evidence="3" type="ORF">HXO58_03025</name>
</gene>
<feature type="region of interest" description="Disordered" evidence="1">
    <location>
        <begin position="232"/>
        <end position="263"/>
    </location>
</feature>
<evidence type="ECO:0000256" key="1">
    <source>
        <dbReference type="SAM" id="MobiDB-lite"/>
    </source>
</evidence>
<keyword evidence="2" id="KW-0732">Signal</keyword>